<comment type="subcellular location">
    <subcellularLocation>
        <location evidence="1">Cell membrane</location>
        <topology evidence="1">Multi-pass membrane protein</topology>
    </subcellularLocation>
</comment>
<evidence type="ECO:0000313" key="8">
    <source>
        <dbReference type="EMBL" id="EYR64982.1"/>
    </source>
</evidence>
<dbReference type="EMBL" id="AXCW01000009">
    <property type="protein sequence ID" value="EYR64982.1"/>
    <property type="molecule type" value="Genomic_DNA"/>
</dbReference>
<evidence type="ECO:0000256" key="1">
    <source>
        <dbReference type="ARBA" id="ARBA00004651"/>
    </source>
</evidence>
<keyword evidence="5 7" id="KW-0472">Membrane</keyword>
<dbReference type="GO" id="GO:0005886">
    <property type="term" value="C:plasma membrane"/>
    <property type="evidence" value="ECO:0007669"/>
    <property type="project" value="UniProtKB-SubCell"/>
</dbReference>
<keyword evidence="3 7" id="KW-0812">Transmembrane</keyword>
<dbReference type="RefSeq" id="WP_155855152.1">
    <property type="nucleotide sequence ID" value="NZ_AXCW01000009.1"/>
</dbReference>
<keyword evidence="4 7" id="KW-1133">Transmembrane helix</keyword>
<reference evidence="8 9" key="1">
    <citation type="submission" date="2014-01" db="EMBL/GenBank/DDBJ databases">
        <title>Actinotalea ferrariae CF5-4.</title>
        <authorList>
            <person name="Chen F."/>
            <person name="Li Y."/>
            <person name="Wang G."/>
        </authorList>
    </citation>
    <scope>NUCLEOTIDE SEQUENCE [LARGE SCALE GENOMIC DNA]</scope>
    <source>
        <strain evidence="8 9">CF5-4</strain>
    </source>
</reference>
<dbReference type="OrthoDB" id="9781030at2"/>
<dbReference type="NCBIfam" id="TIGR00765">
    <property type="entry name" value="yihY_not_rbn"/>
    <property type="match status" value="1"/>
</dbReference>
<gene>
    <name evidence="8" type="ORF">N866_19635</name>
</gene>
<comment type="caution">
    <text evidence="8">The sequence shown here is derived from an EMBL/GenBank/DDBJ whole genome shotgun (WGS) entry which is preliminary data.</text>
</comment>
<sequence>MPPVSPTRAVLRQLRPAALTAARPVALPFALPFALPLARPAALPVTVRAALRAAARFRRLAVVTTVTPTRGGPVAAPIDERHPGAHARTPEEIPARGWWQVLVRTLRRSAEDRVPLVGAGVAFFGFLALFPALIAAVLLYGLVADPADLDGHVRNVAAVLPPSASDLLTEQMRELVAEDREGLSLGLVVAVATALWSASVGVANLISAVNLAYDETERVGWARRRAAALLFTLGAIVTVAVLVGVVAVVPVAVDTTDVPPVVVGLVRWVGLAVLSAVALAATYRYAPERRDARTAWVSVGAVVGTVIWVLASLGFSLYVDWFGTYGRTYGTVAGVVVLLLWLWLTSMAVLLGAELNAEAEHQTDADTTVGPDRPRGRRGAVKADTAVGRPDPPDLRDRAHDTTR</sequence>
<dbReference type="InterPro" id="IPR017039">
    <property type="entry name" value="Virul_fac_BrkB"/>
</dbReference>
<feature type="transmembrane region" description="Helical" evidence="7">
    <location>
        <begin position="182"/>
        <end position="206"/>
    </location>
</feature>
<evidence type="ECO:0000313" key="9">
    <source>
        <dbReference type="Proteomes" id="UP000019753"/>
    </source>
</evidence>
<evidence type="ECO:0000256" key="2">
    <source>
        <dbReference type="ARBA" id="ARBA00022475"/>
    </source>
</evidence>
<evidence type="ECO:0000256" key="4">
    <source>
        <dbReference type="ARBA" id="ARBA00022989"/>
    </source>
</evidence>
<evidence type="ECO:0000256" key="5">
    <source>
        <dbReference type="ARBA" id="ARBA00023136"/>
    </source>
</evidence>
<proteinExistence type="predicted"/>
<feature type="transmembrane region" description="Helical" evidence="7">
    <location>
        <begin position="295"/>
        <end position="319"/>
    </location>
</feature>
<dbReference type="Pfam" id="PF03631">
    <property type="entry name" value="Virul_fac_BrkB"/>
    <property type="match status" value="1"/>
</dbReference>
<dbReference type="Proteomes" id="UP000019753">
    <property type="component" value="Unassembled WGS sequence"/>
</dbReference>
<evidence type="ECO:0000256" key="6">
    <source>
        <dbReference type="SAM" id="MobiDB-lite"/>
    </source>
</evidence>
<feature type="region of interest" description="Disordered" evidence="6">
    <location>
        <begin position="361"/>
        <end position="404"/>
    </location>
</feature>
<accession>A0A021W0Y1</accession>
<dbReference type="PANTHER" id="PTHR30213">
    <property type="entry name" value="INNER MEMBRANE PROTEIN YHJD"/>
    <property type="match status" value="1"/>
</dbReference>
<feature type="compositionally biased region" description="Basic and acidic residues" evidence="6">
    <location>
        <begin position="391"/>
        <end position="404"/>
    </location>
</feature>
<feature type="transmembrane region" description="Helical" evidence="7">
    <location>
        <begin position="114"/>
        <end position="143"/>
    </location>
</feature>
<feature type="transmembrane region" description="Helical" evidence="7">
    <location>
        <begin position="227"/>
        <end position="253"/>
    </location>
</feature>
<dbReference type="PANTHER" id="PTHR30213:SF0">
    <property type="entry name" value="UPF0761 MEMBRANE PROTEIN YIHY"/>
    <property type="match status" value="1"/>
</dbReference>
<dbReference type="AlphaFoldDB" id="A0A021W0Y1"/>
<evidence type="ECO:0000256" key="7">
    <source>
        <dbReference type="SAM" id="Phobius"/>
    </source>
</evidence>
<feature type="transmembrane region" description="Helical" evidence="7">
    <location>
        <begin position="265"/>
        <end position="283"/>
    </location>
</feature>
<keyword evidence="2" id="KW-1003">Cell membrane</keyword>
<feature type="transmembrane region" description="Helical" evidence="7">
    <location>
        <begin position="331"/>
        <end position="353"/>
    </location>
</feature>
<evidence type="ECO:0000256" key="3">
    <source>
        <dbReference type="ARBA" id="ARBA00022692"/>
    </source>
</evidence>
<protein>
    <submittedName>
        <fullName evidence="8">Ribonuclease BN</fullName>
    </submittedName>
</protein>
<name>A0A021W0Y1_9CELL</name>
<organism evidence="8 9">
    <name type="scientific">Actinotalea ferrariae CF5-4</name>
    <dbReference type="NCBI Taxonomy" id="948458"/>
    <lineage>
        <taxon>Bacteria</taxon>
        <taxon>Bacillati</taxon>
        <taxon>Actinomycetota</taxon>
        <taxon>Actinomycetes</taxon>
        <taxon>Micrococcales</taxon>
        <taxon>Cellulomonadaceae</taxon>
        <taxon>Actinotalea</taxon>
    </lineage>
</organism>
<keyword evidence="9" id="KW-1185">Reference proteome</keyword>